<name>A0A3B0U140_9ZZZZ</name>
<proteinExistence type="predicted"/>
<protein>
    <submittedName>
        <fullName evidence="1">Uncharacterized protein</fullName>
    </submittedName>
</protein>
<organism evidence="1">
    <name type="scientific">hydrothermal vent metagenome</name>
    <dbReference type="NCBI Taxonomy" id="652676"/>
    <lineage>
        <taxon>unclassified sequences</taxon>
        <taxon>metagenomes</taxon>
        <taxon>ecological metagenomes</taxon>
    </lineage>
</organism>
<accession>A0A3B0U140</accession>
<evidence type="ECO:0000313" key="1">
    <source>
        <dbReference type="EMBL" id="VAW24731.1"/>
    </source>
</evidence>
<sequence>MFCLLAHPNWWPKAQILLACTALSANILSIGQKLGNIQIRANQVLVW</sequence>
<reference evidence="1" key="1">
    <citation type="submission" date="2018-06" db="EMBL/GenBank/DDBJ databases">
        <authorList>
            <person name="Zhirakovskaya E."/>
        </authorList>
    </citation>
    <scope>NUCLEOTIDE SEQUENCE</scope>
</reference>
<dbReference type="AlphaFoldDB" id="A0A3B0U140"/>
<gene>
    <name evidence="1" type="ORF">MNBD_ALPHA11-2275</name>
</gene>
<dbReference type="EMBL" id="UOEQ01000552">
    <property type="protein sequence ID" value="VAW24731.1"/>
    <property type="molecule type" value="Genomic_DNA"/>
</dbReference>